<keyword evidence="8" id="KW-1185">Reference proteome</keyword>
<evidence type="ECO:0000256" key="3">
    <source>
        <dbReference type="PROSITE-ProRule" id="PRU00283"/>
    </source>
</evidence>
<feature type="compositionally biased region" description="Basic and acidic residues" evidence="5">
    <location>
        <begin position="740"/>
        <end position="762"/>
    </location>
</feature>
<dbReference type="EMBL" id="CAJJDN010000022">
    <property type="protein sequence ID" value="CAD8067000.1"/>
    <property type="molecule type" value="Genomic_DNA"/>
</dbReference>
<evidence type="ECO:0000256" key="5">
    <source>
        <dbReference type="SAM" id="MobiDB-lite"/>
    </source>
</evidence>
<dbReference type="InterPro" id="IPR027640">
    <property type="entry name" value="Kinesin-like_fam"/>
</dbReference>
<comment type="similarity">
    <text evidence="3">Belongs to the TRAFAC class myosin-kinesin ATPase superfamily. Kinesin family.</text>
</comment>
<dbReference type="GO" id="GO:0005524">
    <property type="term" value="F:ATP binding"/>
    <property type="evidence" value="ECO:0007669"/>
    <property type="project" value="UniProtKB-UniRule"/>
</dbReference>
<evidence type="ECO:0000313" key="7">
    <source>
        <dbReference type="EMBL" id="CAD8067000.1"/>
    </source>
</evidence>
<feature type="compositionally biased region" description="Basic residues" evidence="5">
    <location>
        <begin position="767"/>
        <end position="784"/>
    </location>
</feature>
<dbReference type="OrthoDB" id="123929at2759"/>
<keyword evidence="3" id="KW-0547">Nucleotide-binding</keyword>
<dbReference type="PANTHER" id="PTHR47968:SF75">
    <property type="entry name" value="CENTROMERE-ASSOCIATED PROTEIN E"/>
    <property type="match status" value="1"/>
</dbReference>
<feature type="binding site" evidence="3">
    <location>
        <begin position="111"/>
        <end position="118"/>
    </location>
    <ligand>
        <name>ATP</name>
        <dbReference type="ChEBI" id="CHEBI:30616"/>
    </ligand>
</feature>
<dbReference type="GO" id="GO:0003777">
    <property type="term" value="F:microtubule motor activity"/>
    <property type="evidence" value="ECO:0007669"/>
    <property type="project" value="InterPro"/>
</dbReference>
<dbReference type="AlphaFoldDB" id="A0A8S1LH28"/>
<evidence type="ECO:0000313" key="8">
    <source>
        <dbReference type="Proteomes" id="UP000692954"/>
    </source>
</evidence>
<dbReference type="PROSITE" id="PS50067">
    <property type="entry name" value="KINESIN_MOTOR_2"/>
    <property type="match status" value="1"/>
</dbReference>
<reference evidence="7" key="1">
    <citation type="submission" date="2021-01" db="EMBL/GenBank/DDBJ databases">
        <authorList>
            <consortium name="Genoscope - CEA"/>
            <person name="William W."/>
        </authorList>
    </citation>
    <scope>NUCLEOTIDE SEQUENCE</scope>
</reference>
<evidence type="ECO:0000259" key="6">
    <source>
        <dbReference type="PROSITE" id="PS50067"/>
    </source>
</evidence>
<dbReference type="Pfam" id="PF00225">
    <property type="entry name" value="Kinesin"/>
    <property type="match status" value="1"/>
</dbReference>
<keyword evidence="2 3" id="KW-0505">Motor protein</keyword>
<dbReference type="GO" id="GO:0008017">
    <property type="term" value="F:microtubule binding"/>
    <property type="evidence" value="ECO:0007669"/>
    <property type="project" value="InterPro"/>
</dbReference>
<comment type="caution">
    <text evidence="7">The sequence shown here is derived from an EMBL/GenBank/DDBJ whole genome shotgun (WGS) entry which is preliminary data.</text>
</comment>
<dbReference type="PANTHER" id="PTHR47968">
    <property type="entry name" value="CENTROMERE PROTEIN E"/>
    <property type="match status" value="1"/>
</dbReference>
<gene>
    <name evidence="7" type="ORF">PSON_ATCC_30995.1.T0220223</name>
</gene>
<evidence type="ECO:0000256" key="1">
    <source>
        <dbReference type="ARBA" id="ARBA00023054"/>
    </source>
</evidence>
<feature type="coiled-coil region" evidence="4">
    <location>
        <begin position="674"/>
        <end position="730"/>
    </location>
</feature>
<proteinExistence type="inferred from homology"/>
<feature type="region of interest" description="Disordered" evidence="5">
    <location>
        <begin position="736"/>
        <end position="784"/>
    </location>
</feature>
<name>A0A8S1LH28_9CILI</name>
<evidence type="ECO:0000256" key="2">
    <source>
        <dbReference type="ARBA" id="ARBA00023175"/>
    </source>
</evidence>
<dbReference type="SMART" id="SM00129">
    <property type="entry name" value="KISc"/>
    <property type="match status" value="1"/>
</dbReference>
<feature type="domain" description="Kinesin motor" evidence="6">
    <location>
        <begin position="28"/>
        <end position="377"/>
    </location>
</feature>
<protein>
    <recommendedName>
        <fullName evidence="6">Kinesin motor domain-containing protein</fullName>
    </recommendedName>
</protein>
<dbReference type="InterPro" id="IPR001752">
    <property type="entry name" value="Kinesin_motor_dom"/>
</dbReference>
<evidence type="ECO:0000256" key="4">
    <source>
        <dbReference type="SAM" id="Coils"/>
    </source>
</evidence>
<sequence length="784" mass="91750">MEVKKKPAVDLPTSETLSVLDQNEPQNGIEVICRIRPKFVCENYVNYMITDKRLDIYETNYDNEISNQKTFTFSQIYDQNSTQRNLHQEYVIPMIKDIFEKQKGALVFTYGVTNSGKTYTIIGTQEAPGILPLTLQALDKIKTAFLLNKTTIEIDGQVIKIGESPYDDYFLKDMNYTFQSFEIYNEEIYDLLANNKTKLQIKEIYDKKCYVKDAVEKEINNNQQFKEFLQKALTNRQMGETTLNNQSSRSHTVFKIQISFLYQQDQYTIQKKQTICIVDLAGSERAKKAETQGSQLTEACNINKSLLVLGKCLKQMRQNESEQNSRIPFRECKLTRLLCEYFTEENRILMIVNVRLTGDDIEETLKVLHYGALSVNVNLLKSKIYDSTISYNQRLQISQAQLITNDSKSKKIPKRNAKEIIRRAKMLVQNTTQHMLFQQTIQDSFVKDLISTVKQQQARLKQFSGLDDELFYPPILESDQRLQKSLDKIQSDKSRQASLDILDNKGCVQQPLVSNFQINNSNLNIQEEIPLRKSYIQEEQQIFNQSNKEALIDENSFINQKKLSQIQEEKQNINSIIEQHFNSYDEQEDLLNGFKHLDLEQIDEQTDDSKQQSKSHFIKSKDNQENDINFLNQYSHQNIQEDLIHSSNQKLDKNHFDQATNTTPYDEMKKKLFGQLFEQELLKHQEEKDKFKQEVMKKLFNDDDLQNLIEKENQEELINLEDSAKKQQQRNLEKLISSNHKSDLKVINESDQEHDSSGEKKQQQTKNLRKKKKQTKKKGKSKKR</sequence>
<keyword evidence="3" id="KW-0067">ATP-binding</keyword>
<accession>A0A8S1LH28</accession>
<dbReference type="Proteomes" id="UP000692954">
    <property type="component" value="Unassembled WGS sequence"/>
</dbReference>
<organism evidence="7 8">
    <name type="scientific">Paramecium sonneborni</name>
    <dbReference type="NCBI Taxonomy" id="65129"/>
    <lineage>
        <taxon>Eukaryota</taxon>
        <taxon>Sar</taxon>
        <taxon>Alveolata</taxon>
        <taxon>Ciliophora</taxon>
        <taxon>Intramacronucleata</taxon>
        <taxon>Oligohymenophorea</taxon>
        <taxon>Peniculida</taxon>
        <taxon>Parameciidae</taxon>
        <taxon>Paramecium</taxon>
    </lineage>
</organism>
<keyword evidence="1 4" id="KW-0175">Coiled coil</keyword>
<dbReference type="GO" id="GO:0007018">
    <property type="term" value="P:microtubule-based movement"/>
    <property type="evidence" value="ECO:0007669"/>
    <property type="project" value="InterPro"/>
</dbReference>